<feature type="region of interest" description="Disordered" evidence="3">
    <location>
        <begin position="1"/>
        <end position="20"/>
    </location>
</feature>
<dbReference type="Proteomes" id="UP000005220">
    <property type="component" value="Chromosome 10"/>
</dbReference>
<dbReference type="SUPFAM" id="SSF103473">
    <property type="entry name" value="MFS general substrate transporter"/>
    <property type="match status" value="1"/>
</dbReference>
<dbReference type="Pfam" id="PF07690">
    <property type="entry name" value="MFS_1"/>
    <property type="match status" value="1"/>
</dbReference>
<dbReference type="GeneID" id="13883926"/>
<dbReference type="EMBL" id="HE650830">
    <property type="protein sequence ID" value="CCF60276.1"/>
    <property type="molecule type" value="Genomic_DNA"/>
</dbReference>
<dbReference type="InterPro" id="IPR050327">
    <property type="entry name" value="Proton-linked_MCT"/>
</dbReference>
<feature type="transmembrane region" description="Helical" evidence="4">
    <location>
        <begin position="520"/>
        <end position="540"/>
    </location>
</feature>
<reference evidence="5 6" key="1">
    <citation type="journal article" date="2011" name="Proc. Natl. Acad. Sci. U.S.A.">
        <title>Evolutionary erosion of yeast sex chromosomes by mating-type switching accidents.</title>
        <authorList>
            <person name="Gordon J.L."/>
            <person name="Armisen D."/>
            <person name="Proux-Wera E."/>
            <person name="Oheigeartaigh S.S."/>
            <person name="Byrne K.P."/>
            <person name="Wolfe K.H."/>
        </authorList>
    </citation>
    <scope>NUCLEOTIDE SEQUENCE [LARGE SCALE GENOMIC DNA]</scope>
    <source>
        <strain evidence="6">ATCC 22294 / BCRC 22015 / CBS 2517 / CECT 1963 / NBRC 1671 / NRRL Y-8276</strain>
    </source>
</reference>
<evidence type="ECO:0000256" key="4">
    <source>
        <dbReference type="SAM" id="Phobius"/>
    </source>
</evidence>
<evidence type="ECO:0000256" key="2">
    <source>
        <dbReference type="ARBA" id="ARBA00006727"/>
    </source>
</evidence>
<evidence type="ECO:0008006" key="7">
    <source>
        <dbReference type="Google" id="ProtNLM"/>
    </source>
</evidence>
<comment type="subcellular location">
    <subcellularLocation>
        <location evidence="1">Membrane</location>
        <topology evidence="1">Multi-pass membrane protein</topology>
    </subcellularLocation>
</comment>
<feature type="transmembrane region" description="Helical" evidence="4">
    <location>
        <begin position="221"/>
        <end position="245"/>
    </location>
</feature>
<dbReference type="Gene3D" id="1.20.1250.20">
    <property type="entry name" value="MFS general substrate transporter like domains"/>
    <property type="match status" value="2"/>
</dbReference>
<keyword evidence="4" id="KW-0472">Membrane</keyword>
<dbReference type="InterPro" id="IPR011701">
    <property type="entry name" value="MFS"/>
</dbReference>
<name>H2B0X6_KAZAF</name>
<keyword evidence="4" id="KW-0812">Transmembrane</keyword>
<evidence type="ECO:0000313" key="6">
    <source>
        <dbReference type="Proteomes" id="UP000005220"/>
    </source>
</evidence>
<dbReference type="KEGG" id="kaf:KAFR_0J02120"/>
<feature type="transmembrane region" description="Helical" evidence="4">
    <location>
        <begin position="308"/>
        <end position="329"/>
    </location>
</feature>
<evidence type="ECO:0000256" key="3">
    <source>
        <dbReference type="SAM" id="MobiDB-lite"/>
    </source>
</evidence>
<gene>
    <name evidence="5" type="primary">KAFR0J02120</name>
    <name evidence="5" type="ORF">KAFR_0J02120</name>
</gene>
<evidence type="ECO:0000256" key="1">
    <source>
        <dbReference type="ARBA" id="ARBA00004141"/>
    </source>
</evidence>
<dbReference type="FunCoup" id="H2B0X6">
    <property type="interactions" value="473"/>
</dbReference>
<dbReference type="eggNOG" id="KOG2504">
    <property type="taxonomic scope" value="Eukaryota"/>
</dbReference>
<dbReference type="RefSeq" id="XP_003959411.1">
    <property type="nucleotide sequence ID" value="XM_003959362.1"/>
</dbReference>
<sequence>MVSTVSSITSNSSSSSGTRSIYTEDIDSVVSENNHNDDTLIVINNDNSHVTRIRTNHSMVSKTSSLARTITKTASQLRHALQDDNKQDISNSQNVEDVLRYRFDVGDALRLHSNEEQGTSEIAVGDARQLRHTKEEGQSESDLENLSTHDDKEIGETITKVFTNKSTGQVELPPDKGYAWVIVFATWLMMFNTWGCNSAFGVFLAHFLSTDSYPGATKYDYALIAGLTVGIGQGFSPIAVLLSRIFGMKQVMFIGSILYLAANILASFTTKLWQLYVTQGFLVGLSIALNFAPGNTLLAGWFLKKRAVALGISFFGTGAGGVVFGLASNKMIQDDGNARRCYRMLAIVTTVCLWISIALVKHPKPVKPTGIRSMKAVKREFSILFSWKIMTSATVLLIATWFMLAILGYNIMVFTMAAYAESRGMTAHQGSSLTAILNGAQSIGRPLMGLMGDRYGRANITITLTCVLTIYMFAFWIPAHTYVQLIFFNILVGLCIGVANVMNTALIADMVEPEDFLGSWSFVNFFGGPFLLVAELIAQALTDAKLKNNPYLHAQIFTGCCFFSALLLIMVLRERAVRKKLAARQIENDKHLRDFEEDNKENIDDDDADDDDTDLDVLKERKVKYDYILGTGKKKYFARMAYPIKV</sequence>
<dbReference type="GO" id="GO:0016020">
    <property type="term" value="C:membrane"/>
    <property type="evidence" value="ECO:0007669"/>
    <property type="project" value="UniProtKB-SubCell"/>
</dbReference>
<feature type="transmembrane region" description="Helical" evidence="4">
    <location>
        <begin position="281"/>
        <end position="302"/>
    </location>
</feature>
<dbReference type="InterPro" id="IPR036259">
    <property type="entry name" value="MFS_trans_sf"/>
</dbReference>
<feature type="region of interest" description="Disordered" evidence="3">
    <location>
        <begin position="126"/>
        <end position="149"/>
    </location>
</feature>
<accession>H2B0X6</accession>
<dbReference type="AlphaFoldDB" id="H2B0X6"/>
<dbReference type="OrthoDB" id="2213137at2759"/>
<keyword evidence="4" id="KW-1133">Transmembrane helix</keyword>
<dbReference type="GO" id="GO:0022857">
    <property type="term" value="F:transmembrane transporter activity"/>
    <property type="evidence" value="ECO:0007669"/>
    <property type="project" value="InterPro"/>
</dbReference>
<feature type="transmembrane region" description="Helical" evidence="4">
    <location>
        <begin position="395"/>
        <end position="419"/>
    </location>
</feature>
<comment type="similarity">
    <text evidence="2">Belongs to the major facilitator superfamily. Monocarboxylate porter (TC 2.A.1.13) family.</text>
</comment>
<dbReference type="InParanoid" id="H2B0X6"/>
<feature type="transmembrane region" description="Helical" evidence="4">
    <location>
        <begin position="251"/>
        <end position="269"/>
    </location>
</feature>
<feature type="transmembrane region" description="Helical" evidence="4">
    <location>
        <begin position="552"/>
        <end position="572"/>
    </location>
</feature>
<proteinExistence type="inferred from homology"/>
<dbReference type="HOGENOM" id="CLU_001265_1_2_1"/>
<evidence type="ECO:0000313" key="5">
    <source>
        <dbReference type="EMBL" id="CCF60276.1"/>
    </source>
</evidence>
<feature type="compositionally biased region" description="Basic and acidic residues" evidence="3">
    <location>
        <begin position="128"/>
        <end position="137"/>
    </location>
</feature>
<dbReference type="CDD" id="cd17352">
    <property type="entry name" value="MFS_MCT_SLC16"/>
    <property type="match status" value="1"/>
</dbReference>
<dbReference type="PANTHER" id="PTHR11360:SF315">
    <property type="entry name" value="TRANSPORTER MCH2-RELATED"/>
    <property type="match status" value="1"/>
</dbReference>
<feature type="transmembrane region" description="Helical" evidence="4">
    <location>
        <begin position="458"/>
        <end position="479"/>
    </location>
</feature>
<protein>
    <recommendedName>
        <fullName evidence="7">Major facilitator superfamily (MFS) profile domain-containing protein</fullName>
    </recommendedName>
</protein>
<keyword evidence="6" id="KW-1185">Reference proteome</keyword>
<organism evidence="5 6">
    <name type="scientific">Kazachstania africana (strain ATCC 22294 / BCRC 22015 / CBS 2517 / CECT 1963 / NBRC 1671 / NRRL Y-8276)</name>
    <name type="common">Yeast</name>
    <name type="synonym">Kluyveromyces africanus</name>
    <dbReference type="NCBI Taxonomy" id="1071382"/>
    <lineage>
        <taxon>Eukaryota</taxon>
        <taxon>Fungi</taxon>
        <taxon>Dikarya</taxon>
        <taxon>Ascomycota</taxon>
        <taxon>Saccharomycotina</taxon>
        <taxon>Saccharomycetes</taxon>
        <taxon>Saccharomycetales</taxon>
        <taxon>Saccharomycetaceae</taxon>
        <taxon>Kazachstania</taxon>
    </lineage>
</organism>
<dbReference type="PANTHER" id="PTHR11360">
    <property type="entry name" value="MONOCARBOXYLATE TRANSPORTER"/>
    <property type="match status" value="1"/>
</dbReference>
<feature type="transmembrane region" description="Helical" evidence="4">
    <location>
        <begin position="485"/>
        <end position="508"/>
    </location>
</feature>
<feature type="transmembrane region" description="Helical" evidence="4">
    <location>
        <begin position="341"/>
        <end position="360"/>
    </location>
</feature>
<feature type="transmembrane region" description="Helical" evidence="4">
    <location>
        <begin position="178"/>
        <end position="209"/>
    </location>
</feature>